<name>A0ACB9IBB0_9ASTR</name>
<gene>
    <name evidence="1" type="ORF">L1987_28044</name>
</gene>
<keyword evidence="2" id="KW-1185">Reference proteome</keyword>
<protein>
    <submittedName>
        <fullName evidence="1">Uncharacterized protein</fullName>
    </submittedName>
</protein>
<dbReference type="Proteomes" id="UP001056120">
    <property type="component" value="Linkage Group LG09"/>
</dbReference>
<accession>A0ACB9IBB0</accession>
<comment type="caution">
    <text evidence="1">The sequence shown here is derived from an EMBL/GenBank/DDBJ whole genome shotgun (WGS) entry which is preliminary data.</text>
</comment>
<reference evidence="1 2" key="2">
    <citation type="journal article" date="2022" name="Mol. Ecol. Resour.">
        <title>The genomes of chicory, endive, great burdock and yacon provide insights into Asteraceae paleo-polyploidization history and plant inulin production.</title>
        <authorList>
            <person name="Fan W."/>
            <person name="Wang S."/>
            <person name="Wang H."/>
            <person name="Wang A."/>
            <person name="Jiang F."/>
            <person name="Liu H."/>
            <person name="Zhao H."/>
            <person name="Xu D."/>
            <person name="Zhang Y."/>
        </authorList>
    </citation>
    <scope>NUCLEOTIDE SEQUENCE [LARGE SCALE GENOMIC DNA]</scope>
    <source>
        <strain evidence="2">cv. Yunnan</strain>
        <tissue evidence="1">Leaves</tissue>
    </source>
</reference>
<organism evidence="1 2">
    <name type="scientific">Smallanthus sonchifolius</name>
    <dbReference type="NCBI Taxonomy" id="185202"/>
    <lineage>
        <taxon>Eukaryota</taxon>
        <taxon>Viridiplantae</taxon>
        <taxon>Streptophyta</taxon>
        <taxon>Embryophyta</taxon>
        <taxon>Tracheophyta</taxon>
        <taxon>Spermatophyta</taxon>
        <taxon>Magnoliopsida</taxon>
        <taxon>eudicotyledons</taxon>
        <taxon>Gunneridae</taxon>
        <taxon>Pentapetalae</taxon>
        <taxon>asterids</taxon>
        <taxon>campanulids</taxon>
        <taxon>Asterales</taxon>
        <taxon>Asteraceae</taxon>
        <taxon>Asteroideae</taxon>
        <taxon>Heliantheae alliance</taxon>
        <taxon>Millerieae</taxon>
        <taxon>Smallanthus</taxon>
    </lineage>
</organism>
<dbReference type="EMBL" id="CM042026">
    <property type="protein sequence ID" value="KAI3805554.1"/>
    <property type="molecule type" value="Genomic_DNA"/>
</dbReference>
<proteinExistence type="predicted"/>
<sequence>MRSSCRGDGMEKMKGICATTFTCGGGGEGASVGQGAVNGQGGGQGAGARQGEAMGQIPSQGAPTTISRILVRPNIKARLIVSCSESIWTTATMVKAVIGEETQLTSVEDRLSHSSLSCQVGLVIGKISRSLDRCFVFDLVPTPLNDAGEAASWIVESKDDGNKKKGGSKSKSQSSSSSSLSIDKDWVAEHARQVSRMLVGGMKVVGIYIFVNESLFKNSTLVLCQTANGVADAAPLRDFGWDERLLIHISYSPRRWTCKNCSLSSNITSSSLRPCDFKMGRVLSTLQKFKCIYNFDIRLPILRDNVSSSRNFAGILRDIISSHAEELKGAKALIDGKLVNVDEQSTPDGVHEVEFLIPFMQHTSFQAYSEEEVVGILVFTGSICSFAYSNSKEPISQALADIKGDIISSLHSRLDVICDETDGQIDSVADGGGESVNEVSTQTPIPQLQLQLLSKRCSLSFPRRVFVPWLGETYICDYIQPSETLEVLKDHCVELMSMEAPTDTSMILEPEGESITLSTNSFWETLTPWSPELKTSSVNNGDDKSSVSGRHLEKSSNVSILAALLVLILSILVGVMLFVFRT</sequence>
<evidence type="ECO:0000313" key="2">
    <source>
        <dbReference type="Proteomes" id="UP001056120"/>
    </source>
</evidence>
<evidence type="ECO:0000313" key="1">
    <source>
        <dbReference type="EMBL" id="KAI3805554.1"/>
    </source>
</evidence>
<reference evidence="2" key="1">
    <citation type="journal article" date="2022" name="Mol. Ecol. Resour.">
        <title>The genomes of chicory, endive, great burdock and yacon provide insights into Asteraceae palaeo-polyploidization history and plant inulin production.</title>
        <authorList>
            <person name="Fan W."/>
            <person name="Wang S."/>
            <person name="Wang H."/>
            <person name="Wang A."/>
            <person name="Jiang F."/>
            <person name="Liu H."/>
            <person name="Zhao H."/>
            <person name="Xu D."/>
            <person name="Zhang Y."/>
        </authorList>
    </citation>
    <scope>NUCLEOTIDE SEQUENCE [LARGE SCALE GENOMIC DNA]</scope>
    <source>
        <strain evidence="2">cv. Yunnan</strain>
    </source>
</reference>